<protein>
    <submittedName>
        <fullName evidence="1">Uncharacterized protein</fullName>
    </submittedName>
</protein>
<organism evidence="1">
    <name type="scientific">Lygus hesperus</name>
    <name type="common">Western plant bug</name>
    <dbReference type="NCBI Taxonomy" id="30085"/>
    <lineage>
        <taxon>Eukaryota</taxon>
        <taxon>Metazoa</taxon>
        <taxon>Ecdysozoa</taxon>
        <taxon>Arthropoda</taxon>
        <taxon>Hexapoda</taxon>
        <taxon>Insecta</taxon>
        <taxon>Pterygota</taxon>
        <taxon>Neoptera</taxon>
        <taxon>Paraneoptera</taxon>
        <taxon>Hemiptera</taxon>
        <taxon>Heteroptera</taxon>
        <taxon>Panheteroptera</taxon>
        <taxon>Cimicomorpha</taxon>
        <taxon>Miridae</taxon>
        <taxon>Mirini</taxon>
        <taxon>Lygus</taxon>
    </lineage>
</organism>
<gene>
    <name evidence="1" type="ORF">g.16229</name>
</gene>
<evidence type="ECO:0000313" key="1">
    <source>
        <dbReference type="EMBL" id="JAQ04724.1"/>
    </source>
</evidence>
<reference evidence="1" key="1">
    <citation type="journal article" date="2016" name="Gigascience">
        <title>De novo construction of an expanded transcriptome assembly for the western tarnished plant bug, Lygus hesperus.</title>
        <authorList>
            <person name="Tassone E.E."/>
            <person name="Geib S.M."/>
            <person name="Hall B."/>
            <person name="Fabrick J.A."/>
            <person name="Brent C.S."/>
            <person name="Hull J.J."/>
        </authorList>
    </citation>
    <scope>NUCLEOTIDE SEQUENCE</scope>
</reference>
<dbReference type="AlphaFoldDB" id="A0A146L8H9"/>
<name>A0A146L8H9_LYGHE</name>
<sequence>MNADTGANDSILGTTPYMRDRGPSFLSNEINTLVKDDPSPVRPFTMYLVRHTSSGFVRNTDSIPDSTADVICAIHGYPDHIVSFFFHFFCVGVPSVSTAKVVLVGSTVLYSVRTFCDSCSNMGIEVCIK</sequence>
<dbReference type="EMBL" id="GDHC01013905">
    <property type="protein sequence ID" value="JAQ04724.1"/>
    <property type="molecule type" value="Transcribed_RNA"/>
</dbReference>
<proteinExistence type="predicted"/>
<accession>A0A146L8H9</accession>